<dbReference type="Proteomes" id="UP000636479">
    <property type="component" value="Unassembled WGS sequence"/>
</dbReference>
<evidence type="ECO:0000313" key="2">
    <source>
        <dbReference type="Proteomes" id="UP000636479"/>
    </source>
</evidence>
<dbReference type="EMBL" id="JACAZF010000006">
    <property type="protein sequence ID" value="KAF7301582.1"/>
    <property type="molecule type" value="Genomic_DNA"/>
</dbReference>
<comment type="caution">
    <text evidence="1">The sequence shown here is derived from an EMBL/GenBank/DDBJ whole genome shotgun (WGS) entry which is preliminary data.</text>
</comment>
<dbReference type="GeneID" id="59346454"/>
<dbReference type="RefSeq" id="XP_037219582.1">
    <property type="nucleotide sequence ID" value="XM_037363938.1"/>
</dbReference>
<dbReference type="AlphaFoldDB" id="A0A8H6SMK3"/>
<dbReference type="InterPro" id="IPR032675">
    <property type="entry name" value="LRR_dom_sf"/>
</dbReference>
<protein>
    <recommendedName>
        <fullName evidence="3">F-box domain-containing protein</fullName>
    </recommendedName>
</protein>
<dbReference type="OrthoDB" id="3251489at2759"/>
<accession>A0A8H6SMK3</accession>
<evidence type="ECO:0000313" key="1">
    <source>
        <dbReference type="EMBL" id="KAF7301582.1"/>
    </source>
</evidence>
<keyword evidence="2" id="KW-1185">Reference proteome</keyword>
<gene>
    <name evidence="1" type="ORF">MIND_00723700</name>
</gene>
<reference evidence="1" key="1">
    <citation type="submission" date="2020-05" db="EMBL/GenBank/DDBJ databases">
        <title>Mycena genomes resolve the evolution of fungal bioluminescence.</title>
        <authorList>
            <person name="Tsai I.J."/>
        </authorList>
    </citation>
    <scope>NUCLEOTIDE SEQUENCE</scope>
    <source>
        <strain evidence="1">171206Taipei</strain>
    </source>
</reference>
<evidence type="ECO:0008006" key="3">
    <source>
        <dbReference type="Google" id="ProtNLM"/>
    </source>
</evidence>
<sequence>MPFPSSSSAPPFVLTRSLKSTTKDDQLFAAFPVEIRVEIFRHYIGELFPVDKTNAGPLLLLRVSRAWRNLVLHTPQLWSSFSLDVQRATVLHGQRLISALKYWLKQSRHVSLTFKLRYPVLDTVCTKLFQEILSASYRWRDATLHAPSASLLSLWEAKQDSFPALRSLSVETVGLSPFLIPDLGLNWAQLVTLDLFLITIPTLDDCLHILEQGVNLTACSLNAVCVLDTRDPQRVIVLPKMKDLELKLYNGDHISPSETSLHAFLDKLDCPALRSFGVSWNLIDHWTQPDKLFAFLNRIGAHLESLNLGYLPLTTPQIVQALKAVPFLRHLSLALSQADRENDYINNEFFRALEDTALVPRLQSVHLNCNGESFKNSSLLCFMASRWKYHGGGGQLEALDIVSPKRQAKYRPKRFQDLKEGKLDVRASLKSESSMLRVVAAYLNKDSYEMLCFMNSDFPSDIRSLLHL</sequence>
<organism evidence="1 2">
    <name type="scientific">Mycena indigotica</name>
    <dbReference type="NCBI Taxonomy" id="2126181"/>
    <lineage>
        <taxon>Eukaryota</taxon>
        <taxon>Fungi</taxon>
        <taxon>Dikarya</taxon>
        <taxon>Basidiomycota</taxon>
        <taxon>Agaricomycotina</taxon>
        <taxon>Agaricomycetes</taxon>
        <taxon>Agaricomycetidae</taxon>
        <taxon>Agaricales</taxon>
        <taxon>Marasmiineae</taxon>
        <taxon>Mycenaceae</taxon>
        <taxon>Mycena</taxon>
    </lineage>
</organism>
<dbReference type="SUPFAM" id="SSF52047">
    <property type="entry name" value="RNI-like"/>
    <property type="match status" value="1"/>
</dbReference>
<dbReference type="Gene3D" id="3.80.10.10">
    <property type="entry name" value="Ribonuclease Inhibitor"/>
    <property type="match status" value="1"/>
</dbReference>
<name>A0A8H6SMK3_9AGAR</name>
<proteinExistence type="predicted"/>